<accession>A0A2H9ZYA0</accession>
<evidence type="ECO:0000313" key="1">
    <source>
        <dbReference type="EMBL" id="PKA48268.1"/>
    </source>
</evidence>
<keyword evidence="2" id="KW-1185">Reference proteome</keyword>
<organism evidence="1 2">
    <name type="scientific">Apostasia shenzhenica</name>
    <dbReference type="NCBI Taxonomy" id="1088818"/>
    <lineage>
        <taxon>Eukaryota</taxon>
        <taxon>Viridiplantae</taxon>
        <taxon>Streptophyta</taxon>
        <taxon>Embryophyta</taxon>
        <taxon>Tracheophyta</taxon>
        <taxon>Spermatophyta</taxon>
        <taxon>Magnoliopsida</taxon>
        <taxon>Liliopsida</taxon>
        <taxon>Asparagales</taxon>
        <taxon>Orchidaceae</taxon>
        <taxon>Apostasioideae</taxon>
        <taxon>Apostasia</taxon>
    </lineage>
</organism>
<reference evidence="1 2" key="1">
    <citation type="journal article" date="2017" name="Nature">
        <title>The Apostasia genome and the evolution of orchids.</title>
        <authorList>
            <person name="Zhang G.Q."/>
            <person name="Liu K.W."/>
            <person name="Li Z."/>
            <person name="Lohaus R."/>
            <person name="Hsiao Y.Y."/>
            <person name="Niu S.C."/>
            <person name="Wang J.Y."/>
            <person name="Lin Y.C."/>
            <person name="Xu Q."/>
            <person name="Chen L.J."/>
            <person name="Yoshida K."/>
            <person name="Fujiwara S."/>
            <person name="Wang Z.W."/>
            <person name="Zhang Y.Q."/>
            <person name="Mitsuda N."/>
            <person name="Wang M."/>
            <person name="Liu G.H."/>
            <person name="Pecoraro L."/>
            <person name="Huang H.X."/>
            <person name="Xiao X.J."/>
            <person name="Lin M."/>
            <person name="Wu X.Y."/>
            <person name="Wu W.L."/>
            <person name="Chen Y.Y."/>
            <person name="Chang S.B."/>
            <person name="Sakamoto S."/>
            <person name="Ohme-Takagi M."/>
            <person name="Yagi M."/>
            <person name="Zeng S.J."/>
            <person name="Shen C.Y."/>
            <person name="Yeh C.M."/>
            <person name="Luo Y.B."/>
            <person name="Tsai W.C."/>
            <person name="Van de Peer Y."/>
            <person name="Liu Z.J."/>
        </authorList>
    </citation>
    <scope>NUCLEOTIDE SEQUENCE [LARGE SCALE GENOMIC DNA]</scope>
    <source>
        <strain evidence="2">cv. Shenzhen</strain>
        <tissue evidence="1">Stem</tissue>
    </source>
</reference>
<dbReference type="EMBL" id="KZ452646">
    <property type="protein sequence ID" value="PKA48268.1"/>
    <property type="molecule type" value="Genomic_DNA"/>
</dbReference>
<name>A0A2H9ZYA0_9ASPA</name>
<dbReference type="Proteomes" id="UP000236161">
    <property type="component" value="Unassembled WGS sequence"/>
</dbReference>
<dbReference type="AlphaFoldDB" id="A0A2H9ZYA0"/>
<sequence length="141" mass="16223">MGQVYDGAENMGYGIGIFQFNPIGRPKKWWLAPPRVARYSRHCWMPRRLDGLTRLPVGSAHVAGQPLQSPMISARRLPTPPTSLDIQFCIYAFTVWTVSGDTTIDRRFIPGRVYRRRRGICYNAMVEPSSGQQMKRYWFAI</sequence>
<evidence type="ECO:0000313" key="2">
    <source>
        <dbReference type="Proteomes" id="UP000236161"/>
    </source>
</evidence>
<gene>
    <name evidence="1" type="ORF">AXF42_Ash020703</name>
</gene>
<protein>
    <submittedName>
        <fullName evidence="1">Uncharacterized protein</fullName>
    </submittedName>
</protein>
<proteinExistence type="predicted"/>